<name>A0A386KA30_9CAUD</name>
<proteinExistence type="predicted"/>
<evidence type="ECO:0000313" key="1">
    <source>
        <dbReference type="EMBL" id="AYD82248.1"/>
    </source>
</evidence>
<evidence type="ECO:0000313" key="2">
    <source>
        <dbReference type="Proteomes" id="UP000267267"/>
    </source>
</evidence>
<organism evidence="1 2">
    <name type="scientific">Mycobacterium phage Wamburgrxpress</name>
    <dbReference type="NCBI Taxonomy" id="2315617"/>
    <lineage>
        <taxon>Viruses</taxon>
        <taxon>Duplodnaviria</taxon>
        <taxon>Heunggongvirae</taxon>
        <taxon>Uroviricota</taxon>
        <taxon>Caudoviricetes</taxon>
        <taxon>Vilmaviridae</taxon>
        <taxon>Lclasvirinae</taxon>
        <taxon>Bronvirus</taxon>
        <taxon>Bronvirus joedirt</taxon>
        <taxon>Mycobacterium virus JoeDirt</taxon>
    </lineage>
</organism>
<accession>A0A386KA30</accession>
<gene>
    <name evidence="1" type="primary">69</name>
    <name evidence="1" type="ORF">SEA_WAMBURGRXPRESS_70</name>
</gene>
<reference evidence="1 2" key="1">
    <citation type="submission" date="2018-08" db="EMBL/GenBank/DDBJ databases">
        <authorList>
            <person name="Hellinger R.D."/>
            <person name="Sparks H.E."/>
            <person name="Pedulla M.L."/>
            <person name="Garlena R.A."/>
            <person name="Russell D.A."/>
            <person name="Pope W.H."/>
            <person name="Jacobs-Sera D."/>
            <person name="Hatfull G.F."/>
        </authorList>
    </citation>
    <scope>NUCLEOTIDE SEQUENCE [LARGE SCALE GENOMIC DNA]</scope>
</reference>
<protein>
    <submittedName>
        <fullName evidence="1">WhiB family transcription factor</fullName>
    </submittedName>
</protein>
<sequence>MSPKPLRWQDEAVCAGDSRFTANPDWLDASDLYEMDELCGGCPVFDQCKKWAEREQATEVFAAGYWRHPNG</sequence>
<dbReference type="Proteomes" id="UP000267267">
    <property type="component" value="Segment"/>
</dbReference>
<dbReference type="EMBL" id="MH744425">
    <property type="protein sequence ID" value="AYD82248.1"/>
    <property type="molecule type" value="Genomic_DNA"/>
</dbReference>